<proteinExistence type="predicted"/>
<dbReference type="Pfam" id="PF11367">
    <property type="entry name" value="Tail_completion_gp17"/>
    <property type="match status" value="1"/>
</dbReference>
<organism evidence="1 2">
    <name type="scientific">Roseicyclus marinus</name>
    <dbReference type="NCBI Taxonomy" id="2161673"/>
    <lineage>
        <taxon>Bacteria</taxon>
        <taxon>Pseudomonadati</taxon>
        <taxon>Pseudomonadota</taxon>
        <taxon>Alphaproteobacteria</taxon>
        <taxon>Rhodobacterales</taxon>
        <taxon>Roseobacteraceae</taxon>
        <taxon>Roseicyclus</taxon>
    </lineage>
</organism>
<sequence length="135" mass="13642">MSYGGAAALQAAVYGALVADPLVASLSGGAVHDALPPGPVPPLYVSLGPESVRDASDKTGAGAVHDFAVTVVSLGAGFAGAKALAVAVSDALSGAALVMARGHLVRLDFLRARARRVSGQREIEVWFRARVDHGV</sequence>
<dbReference type="EMBL" id="AP027266">
    <property type="protein sequence ID" value="BDW84998.1"/>
    <property type="molecule type" value="Genomic_DNA"/>
</dbReference>
<reference evidence="1 2" key="1">
    <citation type="submission" date="2023-01" db="EMBL/GenBank/DDBJ databases">
        <title>Complete genome sequence of Roseicyclus marinus strain Dej080120_10.</title>
        <authorList>
            <person name="Ueki S."/>
            <person name="Maruyama F."/>
        </authorList>
    </citation>
    <scope>NUCLEOTIDE SEQUENCE [LARGE SCALE GENOMIC DNA]</scope>
    <source>
        <strain evidence="1 2">Dej080120_10</strain>
    </source>
</reference>
<accession>A0AA48HB15</accession>
<evidence type="ECO:0000313" key="1">
    <source>
        <dbReference type="EMBL" id="BDW84998.1"/>
    </source>
</evidence>
<dbReference type="InterPro" id="IPR053745">
    <property type="entry name" value="Viral_Tail_Comp_sf"/>
</dbReference>
<keyword evidence="2" id="KW-1185">Reference proteome</keyword>
<evidence type="ECO:0000313" key="2">
    <source>
        <dbReference type="Proteomes" id="UP001337723"/>
    </source>
</evidence>
<dbReference type="AlphaFoldDB" id="A0AA48HB15"/>
<dbReference type="KEGG" id="rmai:MACH21_11750"/>
<dbReference type="RefSeq" id="WP_338275364.1">
    <property type="nucleotide sequence ID" value="NZ_AP027266.1"/>
</dbReference>
<evidence type="ECO:0008006" key="3">
    <source>
        <dbReference type="Google" id="ProtNLM"/>
    </source>
</evidence>
<dbReference type="Gene3D" id="3.30.2000.30">
    <property type="match status" value="1"/>
</dbReference>
<name>A0AA48HB15_9RHOB</name>
<protein>
    <recommendedName>
        <fullName evidence="3">DUF3168 domain-containing protein</fullName>
    </recommendedName>
</protein>
<gene>
    <name evidence="1" type="ORF">MACH21_11750</name>
</gene>
<dbReference type="Proteomes" id="UP001337723">
    <property type="component" value="Chromosome"/>
</dbReference>
<dbReference type="InterPro" id="IPR021508">
    <property type="entry name" value="Gp17-like"/>
</dbReference>